<evidence type="ECO:0000313" key="1">
    <source>
        <dbReference type="EMBL" id="AUD07460.1"/>
    </source>
</evidence>
<accession>A0A2K8ZC84</accession>
<proteinExistence type="predicted"/>
<evidence type="ECO:0000313" key="2">
    <source>
        <dbReference type="Proteomes" id="UP000232883"/>
    </source>
</evidence>
<dbReference type="AlphaFoldDB" id="A0A2K8ZC84"/>
<dbReference type="KEGG" id="spir:CWM47_24360"/>
<gene>
    <name evidence="1" type="ORF">CWM47_24360</name>
</gene>
<reference evidence="1 2" key="1">
    <citation type="submission" date="2017-11" db="EMBL/GenBank/DDBJ databases">
        <title>Taxonomic description and genome sequences of Spirosoma HA7 sp. nov., isolated from pollen microhabitat of Corylus avellana.</title>
        <authorList>
            <person name="Ambika Manirajan B."/>
            <person name="Suarez C."/>
            <person name="Ratering S."/>
            <person name="Geissler-Plaum R."/>
            <person name="Cardinale M."/>
            <person name="Sylvia S."/>
        </authorList>
    </citation>
    <scope>NUCLEOTIDE SEQUENCE [LARGE SCALE GENOMIC DNA]</scope>
    <source>
        <strain evidence="1 2">HA7</strain>
    </source>
</reference>
<dbReference type="EMBL" id="CP025096">
    <property type="protein sequence ID" value="AUD07460.1"/>
    <property type="molecule type" value="Genomic_DNA"/>
</dbReference>
<dbReference type="Proteomes" id="UP000232883">
    <property type="component" value="Chromosome"/>
</dbReference>
<keyword evidence="2" id="KW-1185">Reference proteome</keyword>
<organism evidence="1 2">
    <name type="scientific">Spirosoma pollinicola</name>
    <dbReference type="NCBI Taxonomy" id="2057025"/>
    <lineage>
        <taxon>Bacteria</taxon>
        <taxon>Pseudomonadati</taxon>
        <taxon>Bacteroidota</taxon>
        <taxon>Cytophagia</taxon>
        <taxon>Cytophagales</taxon>
        <taxon>Cytophagaceae</taxon>
        <taxon>Spirosoma</taxon>
    </lineage>
</organism>
<evidence type="ECO:0008006" key="3">
    <source>
        <dbReference type="Google" id="ProtNLM"/>
    </source>
</evidence>
<name>A0A2K8ZC84_9BACT</name>
<protein>
    <recommendedName>
        <fullName evidence="3">Endonuclease/exonuclease/phosphatase domain-containing protein</fullName>
    </recommendedName>
</protein>
<sequence length="61" mass="7164">MCYEWNLFDQVLIRPSLVTNFVKNSLEIIKTDGVSSLVTKRNLPNQKTYSDHLPLFFTLKF</sequence>